<dbReference type="SUPFAM" id="SSF52954">
    <property type="entry name" value="Class II aaRS ABD-related"/>
    <property type="match status" value="1"/>
</dbReference>
<keyword evidence="4" id="KW-1185">Reference proteome</keyword>
<feature type="region of interest" description="Disordered" evidence="1">
    <location>
        <begin position="304"/>
        <end position="324"/>
    </location>
</feature>
<feature type="region of interest" description="Disordered" evidence="1">
    <location>
        <begin position="364"/>
        <end position="397"/>
    </location>
</feature>
<reference evidence="3 4" key="1">
    <citation type="journal article" date="2021" name="BMC Biol.">
        <title>Horizontally acquired antibacterial genes associated with adaptive radiation of ladybird beetles.</title>
        <authorList>
            <person name="Li H.S."/>
            <person name="Tang X.F."/>
            <person name="Huang Y.H."/>
            <person name="Xu Z.Y."/>
            <person name="Chen M.L."/>
            <person name="Du X.Y."/>
            <person name="Qiu B.Y."/>
            <person name="Chen P.T."/>
            <person name="Zhang W."/>
            <person name="Slipinski A."/>
            <person name="Escalona H.E."/>
            <person name="Waterhouse R.M."/>
            <person name="Zwick A."/>
            <person name="Pang H."/>
        </authorList>
    </citation>
    <scope>NUCLEOTIDE SEQUENCE [LARGE SCALE GENOMIC DNA]</scope>
    <source>
        <strain evidence="3">SYSU2018</strain>
    </source>
</reference>
<organism evidence="3 4">
    <name type="scientific">Cryptolaemus montrouzieri</name>
    <dbReference type="NCBI Taxonomy" id="559131"/>
    <lineage>
        <taxon>Eukaryota</taxon>
        <taxon>Metazoa</taxon>
        <taxon>Ecdysozoa</taxon>
        <taxon>Arthropoda</taxon>
        <taxon>Hexapoda</taxon>
        <taxon>Insecta</taxon>
        <taxon>Pterygota</taxon>
        <taxon>Neoptera</taxon>
        <taxon>Endopterygota</taxon>
        <taxon>Coleoptera</taxon>
        <taxon>Polyphaga</taxon>
        <taxon>Cucujiformia</taxon>
        <taxon>Coccinelloidea</taxon>
        <taxon>Coccinellidae</taxon>
        <taxon>Scymninae</taxon>
        <taxon>Scymnini</taxon>
        <taxon>Cryptolaemus</taxon>
    </lineage>
</organism>
<dbReference type="EMBL" id="JABFTP020000124">
    <property type="protein sequence ID" value="KAL3279517.1"/>
    <property type="molecule type" value="Genomic_DNA"/>
</dbReference>
<feature type="region of interest" description="Disordered" evidence="1">
    <location>
        <begin position="1"/>
        <end position="21"/>
    </location>
</feature>
<dbReference type="PANTHER" id="PTHR12661:SF5">
    <property type="entry name" value="SUPPRESSOR OF SWI4 1 HOMOLOG"/>
    <property type="match status" value="1"/>
</dbReference>
<feature type="compositionally biased region" description="Basic and acidic residues" evidence="1">
    <location>
        <begin position="379"/>
        <end position="393"/>
    </location>
</feature>
<feature type="compositionally biased region" description="Basic residues" evidence="1">
    <location>
        <begin position="311"/>
        <end position="324"/>
    </location>
</feature>
<gene>
    <name evidence="3" type="ORF">HHI36_017026</name>
</gene>
<evidence type="ECO:0000313" key="4">
    <source>
        <dbReference type="Proteomes" id="UP001516400"/>
    </source>
</evidence>
<evidence type="ECO:0000256" key="1">
    <source>
        <dbReference type="SAM" id="MobiDB-lite"/>
    </source>
</evidence>
<dbReference type="Proteomes" id="UP001516400">
    <property type="component" value="Unassembled WGS sequence"/>
</dbReference>
<proteinExistence type="predicted"/>
<dbReference type="InterPro" id="IPR007109">
    <property type="entry name" value="Brix"/>
</dbReference>
<dbReference type="PROSITE" id="PS50833">
    <property type="entry name" value="BRIX"/>
    <property type="match status" value="1"/>
</dbReference>
<dbReference type="SMART" id="SM00879">
    <property type="entry name" value="Brix"/>
    <property type="match status" value="1"/>
</dbReference>
<evidence type="ECO:0000313" key="3">
    <source>
        <dbReference type="EMBL" id="KAL3279517.1"/>
    </source>
</evidence>
<accession>A0ABD2NLE9</accession>
<feature type="domain" description="Brix" evidence="2">
    <location>
        <begin position="27"/>
        <end position="289"/>
    </location>
</feature>
<dbReference type="PANTHER" id="PTHR12661">
    <property type="entry name" value="PETER PAN-RELATED"/>
    <property type="match status" value="1"/>
</dbReference>
<name>A0ABD2NLE9_9CUCU</name>
<dbReference type="AlphaFoldDB" id="A0ABD2NLE9"/>
<evidence type="ECO:0000259" key="2">
    <source>
        <dbReference type="PROSITE" id="PS50833"/>
    </source>
</evidence>
<protein>
    <recommendedName>
        <fullName evidence="2">Brix domain-containing protein</fullName>
    </recommendedName>
</protein>
<sequence>MARKRKGRCVRRNKNQGGESEELVQAPHSFVISKGIPDGNAVELTKDFRKVMEPFTASQLKTRKKNTIKDFVSIAGPLHVSHISVFSKTELGLYLKIARLPRGPTLTFKVQNYSLARDVISSLKKQMVVDEAFKHSPLVVLNSFSGEGMQLKLMASMFQNMFPTINLTTVNLNDVRRCVLMNYNPISKTIDFRHYGIKIAPVGISKGVKKVVQGKVPNLAKFSEISEFLTKSGLLSESEVEDDPSNHVTLAQKMISRGNVEAGKSSVKLSELGPRLTLQLIKIEEGLMDGEVLYHELIEKTEEEKEEIRKKRESRKKLKEKRKKIQEDNLKKKDEQKKSLKEKSLEGVKKKVLTETDIGMMKAVSEGKGEVEEEDDDAEYYRKEVGEEPDKDLFSQTRGVKRPRTFYGFKNKKLKKDKLK</sequence>
<dbReference type="InterPro" id="IPR045112">
    <property type="entry name" value="PPAN-like"/>
</dbReference>
<comment type="caution">
    <text evidence="3">The sequence shown here is derived from an EMBL/GenBank/DDBJ whole genome shotgun (WGS) entry which is preliminary data.</text>
</comment>
<feature type="compositionally biased region" description="Basic residues" evidence="1">
    <location>
        <begin position="1"/>
        <end position="14"/>
    </location>
</feature>
<dbReference type="Pfam" id="PF04427">
    <property type="entry name" value="Brix"/>
    <property type="match status" value="1"/>
</dbReference>